<sequence length="182" mass="19613">MTFSDDEIATPATTTAQTDTFIPADDDDMKTIAALVKSAKIALLTTITTDGHLHSRPLATQEVDFDGDLWFFTQDPSSKVDDIHANPQVNAAFESGKGYLSVAGTASIVHDRAKVDELWTPSVEAWFPDGKEDPTVALIKITAESAEYWASNEPGVVTAFKIAKAVVTRSQPDVGENKSVDL</sequence>
<evidence type="ECO:0000259" key="1">
    <source>
        <dbReference type="Pfam" id="PF16242"/>
    </source>
</evidence>
<dbReference type="InterPro" id="IPR052917">
    <property type="entry name" value="Stress-Dev_Protein"/>
</dbReference>
<dbReference type="Proteomes" id="UP000270299">
    <property type="component" value="Unassembled WGS sequence"/>
</dbReference>
<dbReference type="EMBL" id="RCUV01000011">
    <property type="protein sequence ID" value="RLP70229.1"/>
    <property type="molecule type" value="Genomic_DNA"/>
</dbReference>
<feature type="domain" description="General stress protein FMN-binding split barrel" evidence="1">
    <location>
        <begin position="27"/>
        <end position="173"/>
    </location>
</feature>
<organism evidence="2 3">
    <name type="scientific">Mycetocola manganoxydans</name>
    <dbReference type="NCBI Taxonomy" id="699879"/>
    <lineage>
        <taxon>Bacteria</taxon>
        <taxon>Bacillati</taxon>
        <taxon>Actinomycetota</taxon>
        <taxon>Actinomycetes</taxon>
        <taxon>Micrococcales</taxon>
        <taxon>Microbacteriaceae</taxon>
        <taxon>Mycetocola</taxon>
    </lineage>
</organism>
<evidence type="ECO:0000313" key="3">
    <source>
        <dbReference type="Proteomes" id="UP000270299"/>
    </source>
</evidence>
<accession>A0A3L6ZR28</accession>
<dbReference type="PANTHER" id="PTHR34818">
    <property type="entry name" value="PROTEIN BLI-3"/>
    <property type="match status" value="1"/>
</dbReference>
<dbReference type="InterPro" id="IPR012349">
    <property type="entry name" value="Split_barrel_FMN-bd"/>
</dbReference>
<gene>
    <name evidence="2" type="ORF">D9V29_10555</name>
</gene>
<dbReference type="OrthoDB" id="1432662at2"/>
<reference evidence="2 3" key="1">
    <citation type="submission" date="2018-10" db="EMBL/GenBank/DDBJ databases">
        <authorList>
            <person name="Li J."/>
        </authorList>
    </citation>
    <scope>NUCLEOTIDE SEQUENCE [LARGE SCALE GENOMIC DNA]</scope>
    <source>
        <strain evidence="2 3">CCTCC AB209002</strain>
    </source>
</reference>
<proteinExistence type="predicted"/>
<evidence type="ECO:0000313" key="2">
    <source>
        <dbReference type="EMBL" id="RLP70229.1"/>
    </source>
</evidence>
<dbReference type="SUPFAM" id="SSF50475">
    <property type="entry name" value="FMN-binding split barrel"/>
    <property type="match status" value="1"/>
</dbReference>
<dbReference type="AlphaFoldDB" id="A0A3L6ZR28"/>
<keyword evidence="3" id="KW-1185">Reference proteome</keyword>
<dbReference type="RefSeq" id="WP_121673289.1">
    <property type="nucleotide sequence ID" value="NZ_BMXM01000007.1"/>
</dbReference>
<dbReference type="InterPro" id="IPR038725">
    <property type="entry name" value="YdaG_split_barrel_FMN-bd"/>
</dbReference>
<comment type="caution">
    <text evidence="2">The sequence shown here is derived from an EMBL/GenBank/DDBJ whole genome shotgun (WGS) entry which is preliminary data.</text>
</comment>
<dbReference type="PANTHER" id="PTHR34818:SF1">
    <property type="entry name" value="PROTEIN BLI-3"/>
    <property type="match status" value="1"/>
</dbReference>
<name>A0A3L6ZR28_9MICO</name>
<dbReference type="Gene3D" id="2.30.110.10">
    <property type="entry name" value="Electron Transport, Fmn-binding Protein, Chain A"/>
    <property type="match status" value="1"/>
</dbReference>
<dbReference type="Pfam" id="PF16242">
    <property type="entry name" value="Pyrid_ox_like"/>
    <property type="match status" value="1"/>
</dbReference>
<protein>
    <submittedName>
        <fullName evidence="2">General stress protein</fullName>
    </submittedName>
</protein>